<feature type="domain" description="Protein kinase" evidence="8">
    <location>
        <begin position="70"/>
        <end position="268"/>
    </location>
</feature>
<feature type="region of interest" description="Disordered" evidence="6">
    <location>
        <begin position="249"/>
        <end position="268"/>
    </location>
</feature>
<keyword evidence="7" id="KW-0812">Transmembrane</keyword>
<organism evidence="9 10">
    <name type="scientific">Ricinus communis</name>
    <name type="common">Castor bean</name>
    <dbReference type="NCBI Taxonomy" id="3988"/>
    <lineage>
        <taxon>Eukaryota</taxon>
        <taxon>Viridiplantae</taxon>
        <taxon>Streptophyta</taxon>
        <taxon>Embryophyta</taxon>
        <taxon>Tracheophyta</taxon>
        <taxon>Spermatophyta</taxon>
        <taxon>Magnoliopsida</taxon>
        <taxon>eudicotyledons</taxon>
        <taxon>Gunneridae</taxon>
        <taxon>Pentapetalae</taxon>
        <taxon>rosids</taxon>
        <taxon>fabids</taxon>
        <taxon>Malpighiales</taxon>
        <taxon>Euphorbiaceae</taxon>
        <taxon>Acalyphoideae</taxon>
        <taxon>Acalypheae</taxon>
        <taxon>Ricinus</taxon>
    </lineage>
</organism>
<dbReference type="PANTHER" id="PTHR27002:SF1080">
    <property type="entry name" value="CYSTEINE-RICH RECEPTOR-LIKE PROTEIN KINASE 29"/>
    <property type="match status" value="1"/>
</dbReference>
<dbReference type="AlphaFoldDB" id="B9RAQ9"/>
<keyword evidence="7" id="KW-0472">Membrane</keyword>
<keyword evidence="7" id="KW-1133">Transmembrane helix</keyword>
<dbReference type="Proteomes" id="UP000008311">
    <property type="component" value="Unassembled WGS sequence"/>
</dbReference>
<proteinExistence type="predicted"/>
<evidence type="ECO:0000256" key="6">
    <source>
        <dbReference type="SAM" id="MobiDB-lite"/>
    </source>
</evidence>
<dbReference type="SUPFAM" id="SSF56112">
    <property type="entry name" value="Protein kinase-like (PK-like)"/>
    <property type="match status" value="1"/>
</dbReference>
<feature type="transmembrane region" description="Helical" evidence="7">
    <location>
        <begin position="14"/>
        <end position="35"/>
    </location>
</feature>
<evidence type="ECO:0000313" key="9">
    <source>
        <dbReference type="EMBL" id="EEF51886.1"/>
    </source>
</evidence>
<name>B9RAQ9_RICCO</name>
<reference evidence="10" key="1">
    <citation type="journal article" date="2010" name="Nat. Biotechnol.">
        <title>Draft genome sequence of the oilseed species Ricinus communis.</title>
        <authorList>
            <person name="Chan A.P."/>
            <person name="Crabtree J."/>
            <person name="Zhao Q."/>
            <person name="Lorenzi H."/>
            <person name="Orvis J."/>
            <person name="Puiu D."/>
            <person name="Melake-Berhan A."/>
            <person name="Jones K.M."/>
            <person name="Redman J."/>
            <person name="Chen G."/>
            <person name="Cahoon E.B."/>
            <person name="Gedil M."/>
            <person name="Stanke M."/>
            <person name="Haas B.J."/>
            <person name="Wortman J.R."/>
            <person name="Fraser-Liggett C.M."/>
            <person name="Ravel J."/>
            <person name="Rabinowicz P.D."/>
        </authorList>
    </citation>
    <scope>NUCLEOTIDE SEQUENCE [LARGE SCALE GENOMIC DNA]</scope>
    <source>
        <strain evidence="10">cv. Hale</strain>
    </source>
</reference>
<dbReference type="InterPro" id="IPR001245">
    <property type="entry name" value="Ser-Thr/Tyr_kinase_cat_dom"/>
</dbReference>
<keyword evidence="4" id="KW-0418">Kinase</keyword>
<keyword evidence="2" id="KW-0808">Transferase</keyword>
<evidence type="ECO:0000256" key="2">
    <source>
        <dbReference type="ARBA" id="ARBA00022679"/>
    </source>
</evidence>
<evidence type="ECO:0000256" key="3">
    <source>
        <dbReference type="ARBA" id="ARBA00022741"/>
    </source>
</evidence>
<gene>
    <name evidence="9" type="ORF">RCOM_1508010</name>
</gene>
<evidence type="ECO:0000256" key="4">
    <source>
        <dbReference type="ARBA" id="ARBA00022777"/>
    </source>
</evidence>
<dbReference type="GO" id="GO:0004674">
    <property type="term" value="F:protein serine/threonine kinase activity"/>
    <property type="evidence" value="ECO:0007669"/>
    <property type="project" value="UniProtKB-KW"/>
</dbReference>
<dbReference type="InterPro" id="IPR011009">
    <property type="entry name" value="Kinase-like_dom_sf"/>
</dbReference>
<keyword evidence="3" id="KW-0547">Nucleotide-binding</keyword>
<dbReference type="Gene3D" id="3.30.200.20">
    <property type="entry name" value="Phosphorylase Kinase, domain 1"/>
    <property type="match status" value="1"/>
</dbReference>
<dbReference type="Pfam" id="PF07714">
    <property type="entry name" value="PK_Tyr_Ser-Thr"/>
    <property type="match status" value="1"/>
</dbReference>
<keyword evidence="1" id="KW-0723">Serine/threonine-protein kinase</keyword>
<evidence type="ECO:0000256" key="5">
    <source>
        <dbReference type="ARBA" id="ARBA00022840"/>
    </source>
</evidence>
<dbReference type="GO" id="GO:0005524">
    <property type="term" value="F:ATP binding"/>
    <property type="evidence" value="ECO:0007669"/>
    <property type="project" value="UniProtKB-KW"/>
</dbReference>
<evidence type="ECO:0000313" key="10">
    <source>
        <dbReference type="Proteomes" id="UP000008311"/>
    </source>
</evidence>
<dbReference type="PROSITE" id="PS50011">
    <property type="entry name" value="PROTEIN_KINASE_DOM"/>
    <property type="match status" value="1"/>
</dbReference>
<keyword evidence="5" id="KW-0067">ATP-binding</keyword>
<evidence type="ECO:0000259" key="8">
    <source>
        <dbReference type="PROSITE" id="PS50011"/>
    </source>
</evidence>
<dbReference type="EMBL" id="EQ973773">
    <property type="protein sequence ID" value="EEF51886.1"/>
    <property type="molecule type" value="Genomic_DNA"/>
</dbReference>
<dbReference type="InterPro" id="IPR000719">
    <property type="entry name" value="Prot_kinase_dom"/>
</dbReference>
<dbReference type="PANTHER" id="PTHR27002">
    <property type="entry name" value="RECEPTOR-LIKE SERINE/THREONINE-PROTEIN KINASE SD1-8"/>
    <property type="match status" value="1"/>
</dbReference>
<protein>
    <recommendedName>
        <fullName evidence="8">Protein kinase domain-containing protein</fullName>
    </recommendedName>
</protein>
<accession>B9RAQ9</accession>
<evidence type="ECO:0000256" key="1">
    <source>
        <dbReference type="ARBA" id="ARBA00022527"/>
    </source>
</evidence>
<evidence type="ECO:0000256" key="7">
    <source>
        <dbReference type="SAM" id="Phobius"/>
    </source>
</evidence>
<sequence length="268" mass="29839">MSTKGNKSETLKTVIKITIPVEILAILITLACAILRKRRLKHAIKSDDEVERLESLRYKLSTIKAATDDFSDSDKLGQGGFGSIYKVTNSMPKHGNTTKWARNCSKEAIWVSTQGEGEFKNEILLVAKLQHRTLVSLIGFCSEGTEKILVYELLSNGSLDSLIFGMEKLEKRNSCKSHRQCTKEQLRNDIMRCMHIGLLCVQENAADRSTTASVVLMLSSHSLSLQQPSQPAFLIYSNTDADIPVFVPDSQSQTATSEESTEYTGERM</sequence>
<keyword evidence="10" id="KW-1185">Reference proteome</keyword>
<dbReference type="InParanoid" id="B9RAQ9"/>